<keyword evidence="4 5" id="KW-0274">FAD</keyword>
<dbReference type="InterPro" id="IPR037069">
    <property type="entry name" value="AcylCoA_DH/ox_N_sf"/>
</dbReference>
<evidence type="ECO:0000256" key="1">
    <source>
        <dbReference type="ARBA" id="ARBA00001974"/>
    </source>
</evidence>
<dbReference type="CDD" id="cd00567">
    <property type="entry name" value="ACAD"/>
    <property type="match status" value="1"/>
</dbReference>
<keyword evidence="10" id="KW-1185">Reference proteome</keyword>
<gene>
    <name evidence="9" type="ORF">ACFSUT_33040</name>
</gene>
<feature type="domain" description="Acyl-CoA dehydrogenase/oxidase N-terminal" evidence="8">
    <location>
        <begin position="29"/>
        <end position="118"/>
    </location>
</feature>
<feature type="domain" description="Acyl-CoA dehydrogenase/oxidase C-terminal" evidence="6">
    <location>
        <begin position="231"/>
        <end position="379"/>
    </location>
</feature>
<dbReference type="PANTHER" id="PTHR43884">
    <property type="entry name" value="ACYL-COA DEHYDROGENASE"/>
    <property type="match status" value="1"/>
</dbReference>
<sequence>MNPYTLTERLERELGDPRDSDRTFSYARCAEFDCTERFPDEICALLDGLGLAAFYVPTAFGGQLRDHTDLLQVIRALARRDFTVALAHCKTFLGSVCAWTTASPAQARALADRVLGGEVVSLALTERDHGSDLLAGDVSAVEVDGGYCLNGEKWLINNATRAGTVCVLARTDPAGGARGFSLLLVDKRGLSADSFRCLPKNYTLGVRAADISGIGFDDASVPSDALVGDVGGGVEAVLKSLQLTRTLCGGMSLGIGDHSLRLAADFAARHEMYGRRLSDLPQAARTLAQAYADLLVCEAFTLVATRAIHSLTAEQSVISAAVKYFVPTTMDHVITRLAGVLGARSLLTTAYAHGAFEKLRRDHRIVGIFDGSSAVNLASLVNQFPAFVRGYRRGRIDTDGLVRATGGPLDELRPQALSLMSRNGSSLVQGIPAGTDELLALDAPAALASLAVRLREFADDLHDRLAAVRPSRQVAPNSLAMAAEYTRAMAAGACLRLWLDNRDVWPDGMWLRAALSRLLGVDDDAPDALLPRMWRQHGEGALFSLYSCRLAEGLS</sequence>
<dbReference type="InterPro" id="IPR006091">
    <property type="entry name" value="Acyl-CoA_Oxase/DH_mid-dom"/>
</dbReference>
<reference evidence="10" key="1">
    <citation type="journal article" date="2019" name="Int. J. Syst. Evol. Microbiol.">
        <title>The Global Catalogue of Microorganisms (GCM) 10K type strain sequencing project: providing services to taxonomists for standard genome sequencing and annotation.</title>
        <authorList>
            <consortium name="The Broad Institute Genomics Platform"/>
            <consortium name="The Broad Institute Genome Sequencing Center for Infectious Disease"/>
            <person name="Wu L."/>
            <person name="Ma J."/>
        </authorList>
    </citation>
    <scope>NUCLEOTIDE SEQUENCE [LARGE SCALE GENOMIC DNA]</scope>
    <source>
        <strain evidence="10">CGMCC 4.7638</strain>
    </source>
</reference>
<dbReference type="GO" id="GO:0016491">
    <property type="term" value="F:oxidoreductase activity"/>
    <property type="evidence" value="ECO:0007669"/>
    <property type="project" value="UniProtKB-KW"/>
</dbReference>
<keyword evidence="3 5" id="KW-0285">Flavoprotein</keyword>
<dbReference type="SUPFAM" id="SSF47203">
    <property type="entry name" value="Acyl-CoA dehydrogenase C-terminal domain-like"/>
    <property type="match status" value="1"/>
</dbReference>
<dbReference type="InterPro" id="IPR036250">
    <property type="entry name" value="AcylCo_DH-like_C"/>
</dbReference>
<evidence type="ECO:0000259" key="7">
    <source>
        <dbReference type="Pfam" id="PF02770"/>
    </source>
</evidence>
<dbReference type="Gene3D" id="1.20.140.10">
    <property type="entry name" value="Butyryl-CoA Dehydrogenase, subunit A, domain 3"/>
    <property type="match status" value="1"/>
</dbReference>
<organism evidence="9 10">
    <name type="scientific">Amycolatopsis albidoflavus</name>
    <dbReference type="NCBI Taxonomy" id="102226"/>
    <lineage>
        <taxon>Bacteria</taxon>
        <taxon>Bacillati</taxon>
        <taxon>Actinomycetota</taxon>
        <taxon>Actinomycetes</taxon>
        <taxon>Pseudonocardiales</taxon>
        <taxon>Pseudonocardiaceae</taxon>
        <taxon>Amycolatopsis</taxon>
    </lineage>
</organism>
<evidence type="ECO:0000313" key="9">
    <source>
        <dbReference type="EMBL" id="MFD2485142.1"/>
    </source>
</evidence>
<evidence type="ECO:0000256" key="2">
    <source>
        <dbReference type="ARBA" id="ARBA00009347"/>
    </source>
</evidence>
<protein>
    <submittedName>
        <fullName evidence="9">Acyl-CoA dehydrogenase family protein</fullName>
        <ecNumber evidence="9">1.-.-.-</ecNumber>
    </submittedName>
</protein>
<comment type="caution">
    <text evidence="9">The sequence shown here is derived from an EMBL/GenBank/DDBJ whole genome shotgun (WGS) entry which is preliminary data.</text>
</comment>
<name>A0ABW5I763_9PSEU</name>
<dbReference type="PANTHER" id="PTHR43884:SF19">
    <property type="entry name" value="ACYL-COA DEHYDROGENASE FADE4-RELATED"/>
    <property type="match status" value="1"/>
</dbReference>
<dbReference type="InterPro" id="IPR009075">
    <property type="entry name" value="AcylCo_DH/oxidase_C"/>
</dbReference>
<comment type="cofactor">
    <cofactor evidence="1 5">
        <name>FAD</name>
        <dbReference type="ChEBI" id="CHEBI:57692"/>
    </cofactor>
</comment>
<dbReference type="Gene3D" id="1.10.540.10">
    <property type="entry name" value="Acyl-CoA dehydrogenase/oxidase, N-terminal domain"/>
    <property type="match status" value="1"/>
</dbReference>
<dbReference type="InterPro" id="IPR009100">
    <property type="entry name" value="AcylCoA_DH/oxidase_NM_dom_sf"/>
</dbReference>
<evidence type="ECO:0000256" key="3">
    <source>
        <dbReference type="ARBA" id="ARBA00022630"/>
    </source>
</evidence>
<evidence type="ECO:0000259" key="6">
    <source>
        <dbReference type="Pfam" id="PF00441"/>
    </source>
</evidence>
<evidence type="ECO:0000259" key="8">
    <source>
        <dbReference type="Pfam" id="PF02771"/>
    </source>
</evidence>
<dbReference type="InterPro" id="IPR013786">
    <property type="entry name" value="AcylCoA_DH/ox_N"/>
</dbReference>
<dbReference type="EC" id="1.-.-.-" evidence="9"/>
<dbReference type="RefSeq" id="WP_344277142.1">
    <property type="nucleotide sequence ID" value="NZ_BAAAHV010000012.1"/>
</dbReference>
<comment type="similarity">
    <text evidence="2 5">Belongs to the acyl-CoA dehydrogenase family.</text>
</comment>
<dbReference type="Gene3D" id="2.40.110.10">
    <property type="entry name" value="Butyryl-CoA Dehydrogenase, subunit A, domain 2"/>
    <property type="match status" value="1"/>
</dbReference>
<dbReference type="Proteomes" id="UP001597542">
    <property type="component" value="Unassembled WGS sequence"/>
</dbReference>
<dbReference type="Pfam" id="PF02771">
    <property type="entry name" value="Acyl-CoA_dh_N"/>
    <property type="match status" value="1"/>
</dbReference>
<evidence type="ECO:0000256" key="5">
    <source>
        <dbReference type="RuleBase" id="RU362125"/>
    </source>
</evidence>
<dbReference type="Pfam" id="PF00441">
    <property type="entry name" value="Acyl-CoA_dh_1"/>
    <property type="match status" value="1"/>
</dbReference>
<proteinExistence type="inferred from homology"/>
<feature type="domain" description="Acyl-CoA oxidase/dehydrogenase middle" evidence="7">
    <location>
        <begin position="122"/>
        <end position="218"/>
    </location>
</feature>
<dbReference type="SUPFAM" id="SSF56645">
    <property type="entry name" value="Acyl-CoA dehydrogenase NM domain-like"/>
    <property type="match status" value="1"/>
</dbReference>
<dbReference type="EMBL" id="JBHUKQ010000015">
    <property type="protein sequence ID" value="MFD2485142.1"/>
    <property type="molecule type" value="Genomic_DNA"/>
</dbReference>
<dbReference type="InterPro" id="IPR046373">
    <property type="entry name" value="Acyl-CoA_Oxase/DH_mid-dom_sf"/>
</dbReference>
<dbReference type="Pfam" id="PF02770">
    <property type="entry name" value="Acyl-CoA_dh_M"/>
    <property type="match status" value="1"/>
</dbReference>
<evidence type="ECO:0000313" key="10">
    <source>
        <dbReference type="Proteomes" id="UP001597542"/>
    </source>
</evidence>
<keyword evidence="5 9" id="KW-0560">Oxidoreductase</keyword>
<evidence type="ECO:0000256" key="4">
    <source>
        <dbReference type="ARBA" id="ARBA00022827"/>
    </source>
</evidence>
<accession>A0ABW5I763</accession>